<comment type="caution">
    <text evidence="5">The sequence shown here is derived from an EMBL/GenBank/DDBJ whole genome shotgun (WGS) entry which is preliminary data.</text>
</comment>
<dbReference type="PANTHER" id="PTHR42756:SF1">
    <property type="entry name" value="TRANSCRIPTIONAL REPRESSOR OF EMRAB OPERON"/>
    <property type="match status" value="1"/>
</dbReference>
<dbReference type="Pfam" id="PF01047">
    <property type="entry name" value="MarR"/>
    <property type="match status" value="1"/>
</dbReference>
<dbReference type="PRINTS" id="PR00598">
    <property type="entry name" value="HTHMARR"/>
</dbReference>
<dbReference type="Gene3D" id="1.10.10.10">
    <property type="entry name" value="Winged helix-like DNA-binding domain superfamily/Winged helix DNA-binding domain"/>
    <property type="match status" value="1"/>
</dbReference>
<evidence type="ECO:0000313" key="5">
    <source>
        <dbReference type="EMBL" id="MFG6449351.1"/>
    </source>
</evidence>
<gene>
    <name evidence="5" type="ORF">ACG0Z6_14065</name>
</gene>
<feature type="domain" description="HTH marR-type" evidence="4">
    <location>
        <begin position="48"/>
        <end position="187"/>
    </location>
</feature>
<dbReference type="Proteomes" id="UP001606099">
    <property type="component" value="Unassembled WGS sequence"/>
</dbReference>
<dbReference type="RefSeq" id="WP_394462452.1">
    <property type="nucleotide sequence ID" value="NZ_JBIGHZ010000005.1"/>
</dbReference>
<reference evidence="5 6" key="1">
    <citation type="submission" date="2024-08" db="EMBL/GenBank/DDBJ databases">
        <authorList>
            <person name="Lu H."/>
        </authorList>
    </citation>
    <scope>NUCLEOTIDE SEQUENCE [LARGE SCALE GENOMIC DNA]</scope>
    <source>
        <strain evidence="5 6">BYS180W</strain>
    </source>
</reference>
<dbReference type="SMART" id="SM00347">
    <property type="entry name" value="HTH_MARR"/>
    <property type="match status" value="1"/>
</dbReference>
<dbReference type="PANTHER" id="PTHR42756">
    <property type="entry name" value="TRANSCRIPTIONAL REGULATOR, MARR"/>
    <property type="match status" value="1"/>
</dbReference>
<evidence type="ECO:0000256" key="2">
    <source>
        <dbReference type="ARBA" id="ARBA00023125"/>
    </source>
</evidence>
<sequence>MPTLLKWQYVPQHASLWQVTPEADTVPKSKSKPEPCTSSPVQFYRPETYQRCQSLGWMLRKLKQSITRQASLRLQGVALTHSQLATLITLRHSGPNSTSSSVQLARELEVDAGAFTRLLDRLEAKGLIQRERSEQDRRVVMVSLSEDGMQLTSQMHTVLSDVFNAHLSGFSHEEWLLLLSLLQRMIDNGEALEKAQAQASANPQAHNTRTP</sequence>
<organism evidence="5 6">
    <name type="scientific">Roseateles rivi</name>
    <dbReference type="NCBI Taxonomy" id="3299028"/>
    <lineage>
        <taxon>Bacteria</taxon>
        <taxon>Pseudomonadati</taxon>
        <taxon>Pseudomonadota</taxon>
        <taxon>Betaproteobacteria</taxon>
        <taxon>Burkholderiales</taxon>
        <taxon>Sphaerotilaceae</taxon>
        <taxon>Roseateles</taxon>
    </lineage>
</organism>
<dbReference type="PROSITE" id="PS50995">
    <property type="entry name" value="HTH_MARR_2"/>
    <property type="match status" value="1"/>
</dbReference>
<keyword evidence="6" id="KW-1185">Reference proteome</keyword>
<keyword evidence="2" id="KW-0238">DNA-binding</keyword>
<dbReference type="SUPFAM" id="SSF46785">
    <property type="entry name" value="Winged helix' DNA-binding domain"/>
    <property type="match status" value="1"/>
</dbReference>
<evidence type="ECO:0000256" key="1">
    <source>
        <dbReference type="ARBA" id="ARBA00023015"/>
    </source>
</evidence>
<dbReference type="EMBL" id="JBIGHZ010000005">
    <property type="protein sequence ID" value="MFG6449351.1"/>
    <property type="molecule type" value="Genomic_DNA"/>
</dbReference>
<protein>
    <submittedName>
        <fullName evidence="5">MarR family winged helix-turn-helix transcriptional regulator</fullName>
    </submittedName>
</protein>
<evidence type="ECO:0000313" key="6">
    <source>
        <dbReference type="Proteomes" id="UP001606099"/>
    </source>
</evidence>
<dbReference type="InterPro" id="IPR036388">
    <property type="entry name" value="WH-like_DNA-bd_sf"/>
</dbReference>
<evidence type="ECO:0000256" key="3">
    <source>
        <dbReference type="ARBA" id="ARBA00023163"/>
    </source>
</evidence>
<proteinExistence type="predicted"/>
<dbReference type="InterPro" id="IPR000835">
    <property type="entry name" value="HTH_MarR-typ"/>
</dbReference>
<name>A0ABW7FYD5_9BURK</name>
<dbReference type="InterPro" id="IPR036390">
    <property type="entry name" value="WH_DNA-bd_sf"/>
</dbReference>
<keyword evidence="3" id="KW-0804">Transcription</keyword>
<keyword evidence="1" id="KW-0805">Transcription regulation</keyword>
<evidence type="ECO:0000259" key="4">
    <source>
        <dbReference type="PROSITE" id="PS50995"/>
    </source>
</evidence>
<accession>A0ABW7FYD5</accession>